<proteinExistence type="predicted"/>
<name>A0AAF3EAU2_9BILA</name>
<reference evidence="2" key="1">
    <citation type="submission" date="2024-02" db="UniProtKB">
        <authorList>
            <consortium name="WormBaseParasite"/>
        </authorList>
    </citation>
    <scope>IDENTIFICATION</scope>
</reference>
<sequence length="67" mass="7387">MLGILALLCGLFYLLAAFLIVTYCVRDRDDTEPPMPVNPMVSIIISKDSNSCARHDSITTQSIPTFP</sequence>
<keyword evidence="1" id="KW-1185">Reference proteome</keyword>
<dbReference type="WBParaSite" id="MBELARI_LOCUS11050">
    <property type="protein sequence ID" value="MBELARI_LOCUS11050"/>
    <property type="gene ID" value="MBELARI_LOCUS11050"/>
</dbReference>
<accession>A0AAF3EAU2</accession>
<organism evidence="1 2">
    <name type="scientific">Mesorhabditis belari</name>
    <dbReference type="NCBI Taxonomy" id="2138241"/>
    <lineage>
        <taxon>Eukaryota</taxon>
        <taxon>Metazoa</taxon>
        <taxon>Ecdysozoa</taxon>
        <taxon>Nematoda</taxon>
        <taxon>Chromadorea</taxon>
        <taxon>Rhabditida</taxon>
        <taxon>Rhabditina</taxon>
        <taxon>Rhabditomorpha</taxon>
        <taxon>Rhabditoidea</taxon>
        <taxon>Rhabditidae</taxon>
        <taxon>Mesorhabditinae</taxon>
        <taxon>Mesorhabditis</taxon>
    </lineage>
</organism>
<evidence type="ECO:0000313" key="1">
    <source>
        <dbReference type="Proteomes" id="UP000887575"/>
    </source>
</evidence>
<dbReference type="Proteomes" id="UP000887575">
    <property type="component" value="Unassembled WGS sequence"/>
</dbReference>
<dbReference type="AlphaFoldDB" id="A0AAF3EAU2"/>
<evidence type="ECO:0000313" key="2">
    <source>
        <dbReference type="WBParaSite" id="MBELARI_LOCUS11050"/>
    </source>
</evidence>
<protein>
    <submittedName>
        <fullName evidence="2">Uncharacterized protein</fullName>
    </submittedName>
</protein>